<dbReference type="RefSeq" id="WP_108915641.1">
    <property type="nucleotide sequence ID" value="NZ_BGJY01000001.1"/>
</dbReference>
<reference evidence="3 5" key="3">
    <citation type="submission" date="2019-07" db="EMBL/GenBank/DDBJ databases">
        <title>Ln-dependent methylotrophs.</title>
        <authorList>
            <person name="Tani A."/>
        </authorList>
    </citation>
    <scope>NUCLEOTIDE SEQUENCE [LARGE SCALE GENOMIC DNA]</scope>
    <source>
        <strain evidence="3 5">SM89A</strain>
    </source>
</reference>
<evidence type="ECO:0000313" key="5">
    <source>
        <dbReference type="Proteomes" id="UP000316781"/>
    </source>
</evidence>
<evidence type="ECO:0000256" key="1">
    <source>
        <dbReference type="SAM" id="Phobius"/>
    </source>
</evidence>
<dbReference type="EMBL" id="PUIV01000002">
    <property type="protein sequence ID" value="PWB95352.1"/>
    <property type="molecule type" value="Genomic_DNA"/>
</dbReference>
<keyword evidence="4" id="KW-1185">Reference proteome</keyword>
<keyword evidence="1" id="KW-1133">Transmembrane helix</keyword>
<reference evidence="2 4" key="1">
    <citation type="journal article" date="2018" name="Appl. Microbiol. Biotechnol.">
        <title>Co-cultivation of the strictly anaerobic methanogen Methanosarcina barkeri with aerobic methanotrophs in an oxygen-limited membrane bioreactor.</title>
        <authorList>
            <person name="In 't Zandt M.H."/>
            <person name="van den Bosch T.J.M."/>
            <person name="Rijkers R."/>
            <person name="van Kessel M.A.H.J."/>
            <person name="Jetten M.S.M."/>
            <person name="Welte C.U."/>
        </authorList>
    </citation>
    <scope>NUCLEOTIDE SEQUENCE [LARGE SCALE GENOMIC DNA]</scope>
    <source>
        <strain evidence="2 4">DSM 17706</strain>
    </source>
</reference>
<organism evidence="2 4">
    <name type="scientific">Methylosinus sporium</name>
    <dbReference type="NCBI Taxonomy" id="428"/>
    <lineage>
        <taxon>Bacteria</taxon>
        <taxon>Pseudomonadati</taxon>
        <taxon>Pseudomonadota</taxon>
        <taxon>Alphaproteobacteria</taxon>
        <taxon>Hyphomicrobiales</taxon>
        <taxon>Methylocystaceae</taxon>
        <taxon>Methylosinus</taxon>
    </lineage>
</organism>
<evidence type="ECO:0000313" key="2">
    <source>
        <dbReference type="EMBL" id="PWB95352.1"/>
    </source>
</evidence>
<evidence type="ECO:0000313" key="3">
    <source>
        <dbReference type="EMBL" id="TRL23886.1"/>
    </source>
</evidence>
<dbReference type="Proteomes" id="UP000245137">
    <property type="component" value="Unassembled WGS sequence"/>
</dbReference>
<accession>A0A2U1SUS5</accession>
<proteinExistence type="predicted"/>
<evidence type="ECO:0000313" key="4">
    <source>
        <dbReference type="Proteomes" id="UP000245137"/>
    </source>
</evidence>
<dbReference type="InterPro" id="IPR054636">
    <property type="entry name" value="CydP"/>
</dbReference>
<keyword evidence="1" id="KW-0812">Transmembrane</keyword>
<dbReference type="AlphaFoldDB" id="A0A2U1SUS5"/>
<dbReference type="NCBIfam" id="NF045611">
    <property type="entry name" value="small_CydP"/>
    <property type="match status" value="1"/>
</dbReference>
<keyword evidence="1" id="KW-0472">Membrane</keyword>
<dbReference type="EMBL" id="VJMF01000114">
    <property type="protein sequence ID" value="TRL23886.1"/>
    <property type="molecule type" value="Genomic_DNA"/>
</dbReference>
<sequence>MSANSATHRLGREIAVAIALKIAALALLYVLFFPPSQRPHMSPAAVAEKLFARDRG</sequence>
<protein>
    <submittedName>
        <fullName evidence="2">Phosphoglycerate mutase</fullName>
    </submittedName>
</protein>
<name>A0A2U1SUS5_METSR</name>
<reference evidence="2" key="2">
    <citation type="submission" date="2018-02" db="EMBL/GenBank/DDBJ databases">
        <authorList>
            <person name="Cohen D.B."/>
            <person name="Kent A.D."/>
        </authorList>
    </citation>
    <scope>NUCLEOTIDE SEQUENCE</scope>
    <source>
        <strain evidence="2">DSM 17706</strain>
    </source>
</reference>
<comment type="caution">
    <text evidence="2">The sequence shown here is derived from an EMBL/GenBank/DDBJ whole genome shotgun (WGS) entry which is preliminary data.</text>
</comment>
<dbReference type="Proteomes" id="UP000316781">
    <property type="component" value="Unassembled WGS sequence"/>
</dbReference>
<feature type="transmembrane region" description="Helical" evidence="1">
    <location>
        <begin position="14"/>
        <end position="33"/>
    </location>
</feature>
<gene>
    <name evidence="2" type="ORF">C5689_02140</name>
    <name evidence="3" type="ORF">FM996_20710</name>
</gene>